<dbReference type="Pfam" id="PF04142">
    <property type="entry name" value="Nuc_sug_transp"/>
    <property type="match status" value="1"/>
</dbReference>
<feature type="transmembrane region" description="Helical" evidence="10">
    <location>
        <begin position="184"/>
        <end position="205"/>
    </location>
</feature>
<keyword evidence="4" id="KW-0762">Sugar transport</keyword>
<dbReference type="RefSeq" id="XP_032827486.1">
    <property type="nucleotide sequence ID" value="XM_032971595.1"/>
</dbReference>
<protein>
    <submittedName>
        <fullName evidence="12">UDP-galactose translocator isoform X2</fullName>
    </submittedName>
</protein>
<feature type="transmembrane region" description="Helical" evidence="10">
    <location>
        <begin position="307"/>
        <end position="326"/>
    </location>
</feature>
<feature type="transmembrane region" description="Helical" evidence="10">
    <location>
        <begin position="155"/>
        <end position="172"/>
    </location>
</feature>
<dbReference type="InterPro" id="IPR007271">
    <property type="entry name" value="Nuc_sug_transpt"/>
</dbReference>
<feature type="transmembrane region" description="Helical" evidence="10">
    <location>
        <begin position="284"/>
        <end position="301"/>
    </location>
</feature>
<dbReference type="PANTHER" id="PTHR10231">
    <property type="entry name" value="NUCLEOTIDE-SUGAR TRANSMEMBRANE TRANSPORTER"/>
    <property type="match status" value="1"/>
</dbReference>
<dbReference type="CTD" id="7355"/>
<keyword evidence="7" id="KW-0333">Golgi apparatus</keyword>
<evidence type="ECO:0000256" key="7">
    <source>
        <dbReference type="ARBA" id="ARBA00023034"/>
    </source>
</evidence>
<dbReference type="NCBIfam" id="TIGR00803">
    <property type="entry name" value="nst"/>
    <property type="match status" value="1"/>
</dbReference>
<comment type="subcellular location">
    <subcellularLocation>
        <location evidence="1">Golgi apparatus membrane</location>
        <topology evidence="1">Multi-pass membrane protein</topology>
    </subcellularLocation>
</comment>
<dbReference type="GO" id="GO:0000139">
    <property type="term" value="C:Golgi membrane"/>
    <property type="evidence" value="ECO:0007669"/>
    <property type="project" value="UniProtKB-SubCell"/>
</dbReference>
<dbReference type="SUPFAM" id="SSF103481">
    <property type="entry name" value="Multidrug resistance efflux transporter EmrE"/>
    <property type="match status" value="1"/>
</dbReference>
<keyword evidence="11" id="KW-1185">Reference proteome</keyword>
<accession>A0AAJ7U0A6</accession>
<evidence type="ECO:0000256" key="1">
    <source>
        <dbReference type="ARBA" id="ARBA00004653"/>
    </source>
</evidence>
<feature type="transmembrane region" description="Helical" evidence="10">
    <location>
        <begin position="217"/>
        <end position="236"/>
    </location>
</feature>
<feature type="transmembrane region" description="Helical" evidence="10">
    <location>
        <begin position="49"/>
        <end position="71"/>
    </location>
</feature>
<proteinExistence type="inferred from homology"/>
<keyword evidence="6 10" id="KW-1133">Transmembrane helix</keyword>
<evidence type="ECO:0000256" key="8">
    <source>
        <dbReference type="ARBA" id="ARBA00023136"/>
    </source>
</evidence>
<name>A0AAJ7U0A6_PETMA</name>
<dbReference type="GeneID" id="116952339"/>
<evidence type="ECO:0000313" key="12">
    <source>
        <dbReference type="RefSeq" id="XP_032827486.1"/>
    </source>
</evidence>
<evidence type="ECO:0000256" key="2">
    <source>
        <dbReference type="ARBA" id="ARBA00009976"/>
    </source>
</evidence>
<comment type="similarity">
    <text evidence="2">Belongs to the nucleotide-sugar transporter family. SLC35A subfamily.</text>
</comment>
<gene>
    <name evidence="12" type="primary">SLC35A2</name>
</gene>
<evidence type="ECO:0000256" key="6">
    <source>
        <dbReference type="ARBA" id="ARBA00022989"/>
    </source>
</evidence>
<dbReference type="InterPro" id="IPR037185">
    <property type="entry name" value="EmrE-like"/>
</dbReference>
<evidence type="ECO:0000256" key="5">
    <source>
        <dbReference type="ARBA" id="ARBA00022692"/>
    </source>
</evidence>
<keyword evidence="3" id="KW-0813">Transport</keyword>
<evidence type="ECO:0000256" key="9">
    <source>
        <dbReference type="SAM" id="MobiDB-lite"/>
    </source>
</evidence>
<evidence type="ECO:0000256" key="4">
    <source>
        <dbReference type="ARBA" id="ARBA00022597"/>
    </source>
</evidence>
<dbReference type="GO" id="GO:0015165">
    <property type="term" value="F:pyrimidine nucleotide-sugar transmembrane transporter activity"/>
    <property type="evidence" value="ECO:0007669"/>
    <property type="project" value="InterPro"/>
</dbReference>
<dbReference type="Proteomes" id="UP001318040">
    <property type="component" value="Chromosome 46"/>
</dbReference>
<dbReference type="PIRSF" id="PIRSF005799">
    <property type="entry name" value="UDP-gal_transpt"/>
    <property type="match status" value="1"/>
</dbReference>
<feature type="transmembrane region" description="Helical" evidence="10">
    <location>
        <begin position="256"/>
        <end position="277"/>
    </location>
</feature>
<organism evidence="11 12">
    <name type="scientific">Petromyzon marinus</name>
    <name type="common">Sea lamprey</name>
    <dbReference type="NCBI Taxonomy" id="7757"/>
    <lineage>
        <taxon>Eukaryota</taxon>
        <taxon>Metazoa</taxon>
        <taxon>Chordata</taxon>
        <taxon>Craniata</taxon>
        <taxon>Vertebrata</taxon>
        <taxon>Cyclostomata</taxon>
        <taxon>Hyperoartia</taxon>
        <taxon>Petromyzontiformes</taxon>
        <taxon>Petromyzontidae</taxon>
        <taxon>Petromyzon</taxon>
    </lineage>
</organism>
<feature type="region of interest" description="Disordered" evidence="9">
    <location>
        <begin position="333"/>
        <end position="352"/>
    </location>
</feature>
<evidence type="ECO:0000256" key="10">
    <source>
        <dbReference type="SAM" id="Phobius"/>
    </source>
</evidence>
<dbReference type="AlphaFoldDB" id="A0AAJ7U0A6"/>
<keyword evidence="5 10" id="KW-0812">Transmembrane</keyword>
<keyword evidence="8 10" id="KW-0472">Membrane</keyword>
<feature type="transmembrane region" description="Helical" evidence="10">
    <location>
        <begin position="83"/>
        <end position="106"/>
    </location>
</feature>
<reference evidence="12" key="1">
    <citation type="submission" date="2025-08" db="UniProtKB">
        <authorList>
            <consortium name="RefSeq"/>
        </authorList>
    </citation>
    <scope>IDENTIFICATION</scope>
    <source>
        <tissue evidence="12">Sperm</tissue>
    </source>
</reference>
<feature type="transmembrane region" description="Helical" evidence="10">
    <location>
        <begin position="20"/>
        <end position="37"/>
    </location>
</feature>
<dbReference type="FunFam" id="1.10.3730.20:FF:000037">
    <property type="entry name" value="Nucleotide Sugar TransPorter family"/>
    <property type="match status" value="1"/>
</dbReference>
<evidence type="ECO:0000256" key="3">
    <source>
        <dbReference type="ARBA" id="ARBA00022448"/>
    </source>
</evidence>
<feature type="transmembrane region" description="Helical" evidence="10">
    <location>
        <begin position="126"/>
        <end position="143"/>
    </location>
</feature>
<sequence length="352" mass="37733">MAGAEETGAHDGKRKERLKYVSLAVLVVQNASLILSIRYVRTLPGDKFFYTTAVVLAELLKMLTCLVLLLLQHRGNVCEWLRYLYESIVLQPADTLKLGVPAVIYTLQNNLQYVAISNLPAATFQVTYQLKILTTALFSVLMLHRSLSRAQWGSLLLLFCGVAAVQVQQVGGGESSTAGGDQSYLIGLVAVIISCVSSGFAGVYFEKILKGSGGSVWLRNVQLGLYGTALGLFAMWSKDGAEVARLGFLHAYSPAVWAVVLNQAFGGLLVAVVVKYADNILKGFATSLSILVSTAAAVFLFDFHVDWLFATGAAMVIGAVYIYSLPPRPSAAAAKKEDEKGPVGATVLSVKS</sequence>
<evidence type="ECO:0000313" key="11">
    <source>
        <dbReference type="Proteomes" id="UP001318040"/>
    </source>
</evidence>